<evidence type="ECO:0000313" key="3">
    <source>
        <dbReference type="Proteomes" id="UP000266673"/>
    </source>
</evidence>
<evidence type="ECO:0000256" key="1">
    <source>
        <dbReference type="SAM" id="MobiDB-lite"/>
    </source>
</evidence>
<keyword evidence="3" id="KW-1185">Reference proteome</keyword>
<dbReference type="Proteomes" id="UP000266673">
    <property type="component" value="Unassembled WGS sequence"/>
</dbReference>
<dbReference type="AlphaFoldDB" id="A0A397UCI4"/>
<proteinExistence type="predicted"/>
<dbReference type="EMBL" id="QKWP01002055">
    <property type="protein sequence ID" value="RIB05063.1"/>
    <property type="molecule type" value="Genomic_DNA"/>
</dbReference>
<dbReference type="OrthoDB" id="2491252at2759"/>
<accession>A0A397UCI4</accession>
<feature type="compositionally biased region" description="Basic and acidic residues" evidence="1">
    <location>
        <begin position="140"/>
        <end position="154"/>
    </location>
</feature>
<comment type="caution">
    <text evidence="2">The sequence shown here is derived from an EMBL/GenBank/DDBJ whole genome shotgun (WGS) entry which is preliminary data.</text>
</comment>
<evidence type="ECO:0000313" key="2">
    <source>
        <dbReference type="EMBL" id="RIB05063.1"/>
    </source>
</evidence>
<feature type="region of interest" description="Disordered" evidence="1">
    <location>
        <begin position="135"/>
        <end position="154"/>
    </location>
</feature>
<reference evidence="2 3" key="1">
    <citation type="submission" date="2018-06" db="EMBL/GenBank/DDBJ databases">
        <title>Comparative genomics reveals the genomic features of Rhizophagus irregularis, R. cerebriforme, R. diaphanum and Gigaspora rosea, and their symbiotic lifestyle signature.</title>
        <authorList>
            <person name="Morin E."/>
            <person name="San Clemente H."/>
            <person name="Chen E.C.H."/>
            <person name="De La Providencia I."/>
            <person name="Hainaut M."/>
            <person name="Kuo A."/>
            <person name="Kohler A."/>
            <person name="Murat C."/>
            <person name="Tang N."/>
            <person name="Roy S."/>
            <person name="Loubradou J."/>
            <person name="Henrissat B."/>
            <person name="Grigoriev I.V."/>
            <person name="Corradi N."/>
            <person name="Roux C."/>
            <person name="Martin F.M."/>
        </authorList>
    </citation>
    <scope>NUCLEOTIDE SEQUENCE [LARGE SCALE GENOMIC DNA]</scope>
    <source>
        <strain evidence="2 3">DAOM 194757</strain>
    </source>
</reference>
<sequence>MYRIVKGHNVSRCPDAKELEEKCTILLTTFTDEQVAEVQEIINKAFGHSEIHEEQVPEALEFLLEVLEDITFIQRNKVSIPKVRESHYAPETSVEDDDKGLTNEKKNLKKEEAELNLEAVLGDLTNIYLEVLKNQIPEPTKPKEPEPQFKNPRDYKSKIEMLKLDLEDDFDIDEESLPDY</sequence>
<protein>
    <submittedName>
        <fullName evidence="2">Uncharacterized protein</fullName>
    </submittedName>
</protein>
<gene>
    <name evidence="2" type="ORF">C2G38_2220678</name>
</gene>
<organism evidence="2 3">
    <name type="scientific">Gigaspora rosea</name>
    <dbReference type="NCBI Taxonomy" id="44941"/>
    <lineage>
        <taxon>Eukaryota</taxon>
        <taxon>Fungi</taxon>
        <taxon>Fungi incertae sedis</taxon>
        <taxon>Mucoromycota</taxon>
        <taxon>Glomeromycotina</taxon>
        <taxon>Glomeromycetes</taxon>
        <taxon>Diversisporales</taxon>
        <taxon>Gigasporaceae</taxon>
        <taxon>Gigaspora</taxon>
    </lineage>
</organism>
<name>A0A397UCI4_9GLOM</name>